<dbReference type="STRING" id="135208.A0A4Y9ZV90"/>
<dbReference type="InterPro" id="IPR029061">
    <property type="entry name" value="THDP-binding"/>
</dbReference>
<comment type="caution">
    <text evidence="1">The sequence shown here is derived from an EMBL/GenBank/DDBJ whole genome shotgun (WGS) entry which is preliminary data.</text>
</comment>
<dbReference type="GO" id="GO:0005634">
    <property type="term" value="C:nucleus"/>
    <property type="evidence" value="ECO:0007669"/>
    <property type="project" value="TreeGrafter"/>
</dbReference>
<proteinExistence type="predicted"/>
<dbReference type="SUPFAM" id="SSF52518">
    <property type="entry name" value="Thiamin diphosphate-binding fold (THDP-binding)"/>
    <property type="match status" value="1"/>
</dbReference>
<protein>
    <submittedName>
        <fullName evidence="1">Uncharacterized protein</fullName>
    </submittedName>
</protein>
<dbReference type="EMBL" id="SFCI01000780">
    <property type="protein sequence ID" value="TFY77967.1"/>
    <property type="molecule type" value="Genomic_DNA"/>
</dbReference>
<name>A0A4Y9ZV90_9AGAM</name>
<dbReference type="Gene3D" id="3.40.50.970">
    <property type="match status" value="1"/>
</dbReference>
<dbReference type="PANTHER" id="PTHR43522">
    <property type="entry name" value="TRANSKETOLASE"/>
    <property type="match status" value="1"/>
</dbReference>
<evidence type="ECO:0000313" key="1">
    <source>
        <dbReference type="EMBL" id="TFY77967.1"/>
    </source>
</evidence>
<dbReference type="Proteomes" id="UP000298061">
    <property type="component" value="Unassembled WGS sequence"/>
</dbReference>
<dbReference type="PANTHER" id="PTHR43522:SF2">
    <property type="entry name" value="TRANSKETOLASE 1-RELATED"/>
    <property type="match status" value="1"/>
</dbReference>
<keyword evidence="2" id="KW-1185">Reference proteome</keyword>
<dbReference type="InterPro" id="IPR033247">
    <property type="entry name" value="Transketolase_fam"/>
</dbReference>
<accession>A0A4Y9ZV90</accession>
<dbReference type="GO" id="GO:0005829">
    <property type="term" value="C:cytosol"/>
    <property type="evidence" value="ECO:0007669"/>
    <property type="project" value="TreeGrafter"/>
</dbReference>
<reference evidence="1 2" key="1">
    <citation type="submission" date="2019-02" db="EMBL/GenBank/DDBJ databases">
        <title>Genome sequencing of the rare red list fungi Hericium alpestre (H. flagellum).</title>
        <authorList>
            <person name="Buettner E."/>
            <person name="Kellner H."/>
        </authorList>
    </citation>
    <scope>NUCLEOTIDE SEQUENCE [LARGE SCALE GENOMIC DNA]</scope>
    <source>
        <strain evidence="1 2">DSM 108284</strain>
    </source>
</reference>
<dbReference type="AlphaFoldDB" id="A0A4Y9ZV90"/>
<sequence>MVLTAQLKKGHKCSQCIMADAEAASITYSFGVSATYDVIDLGEDGLTHQPVETAIQFCATPSLAFWYDSNETSAADKVALESQSTPFIISY</sequence>
<dbReference type="GO" id="GO:0004802">
    <property type="term" value="F:transketolase activity"/>
    <property type="evidence" value="ECO:0007669"/>
    <property type="project" value="TreeGrafter"/>
</dbReference>
<dbReference type="GO" id="GO:0006098">
    <property type="term" value="P:pentose-phosphate shunt"/>
    <property type="evidence" value="ECO:0007669"/>
    <property type="project" value="TreeGrafter"/>
</dbReference>
<gene>
    <name evidence="1" type="ORF">EWM64_g6048</name>
</gene>
<evidence type="ECO:0000313" key="2">
    <source>
        <dbReference type="Proteomes" id="UP000298061"/>
    </source>
</evidence>
<organism evidence="1 2">
    <name type="scientific">Hericium alpestre</name>
    <dbReference type="NCBI Taxonomy" id="135208"/>
    <lineage>
        <taxon>Eukaryota</taxon>
        <taxon>Fungi</taxon>
        <taxon>Dikarya</taxon>
        <taxon>Basidiomycota</taxon>
        <taxon>Agaricomycotina</taxon>
        <taxon>Agaricomycetes</taxon>
        <taxon>Russulales</taxon>
        <taxon>Hericiaceae</taxon>
        <taxon>Hericium</taxon>
    </lineage>
</organism>
<dbReference type="OrthoDB" id="10267175at2759"/>